<feature type="domain" description="OmpA-like" evidence="6">
    <location>
        <begin position="76"/>
        <end position="190"/>
    </location>
</feature>
<evidence type="ECO:0000259" key="6">
    <source>
        <dbReference type="PROSITE" id="PS51123"/>
    </source>
</evidence>
<dbReference type="Proteomes" id="UP000319502">
    <property type="component" value="Unassembled WGS sequence"/>
</dbReference>
<dbReference type="PRINTS" id="PR01021">
    <property type="entry name" value="OMPADOMAIN"/>
</dbReference>
<dbReference type="PANTHER" id="PTHR30329:SF21">
    <property type="entry name" value="LIPOPROTEIN YIAD-RELATED"/>
    <property type="match status" value="1"/>
</dbReference>
<dbReference type="CDD" id="cd07185">
    <property type="entry name" value="OmpA_C-like"/>
    <property type="match status" value="1"/>
</dbReference>
<dbReference type="InterPro" id="IPR039567">
    <property type="entry name" value="Gly-zipper"/>
</dbReference>
<evidence type="ECO:0000313" key="7">
    <source>
        <dbReference type="EMBL" id="TVO58704.1"/>
    </source>
</evidence>
<keyword evidence="3" id="KW-0998">Cell outer membrane</keyword>
<feature type="chain" id="PRO_5022240781" evidence="5">
    <location>
        <begin position="21"/>
        <end position="190"/>
    </location>
</feature>
<dbReference type="InterPro" id="IPR006665">
    <property type="entry name" value="OmpA-like"/>
</dbReference>
<reference evidence="7 8" key="1">
    <citation type="submission" date="2019-07" db="EMBL/GenBank/DDBJ databases">
        <title>The pathways for chlorine oxyanion respiration interact through the shared metabolite chlorate.</title>
        <authorList>
            <person name="Barnum T.P."/>
            <person name="Cheng Y."/>
            <person name="Hill K.A."/>
            <person name="Lucas L.N."/>
            <person name="Carlson H.K."/>
            <person name="Coates J.D."/>
        </authorList>
    </citation>
    <scope>NUCLEOTIDE SEQUENCE [LARGE SCALE GENOMIC DNA]</scope>
    <source>
        <strain evidence="7 8">SFB-3</strain>
    </source>
</reference>
<evidence type="ECO:0000313" key="8">
    <source>
        <dbReference type="Proteomes" id="UP000319502"/>
    </source>
</evidence>
<evidence type="ECO:0000256" key="2">
    <source>
        <dbReference type="ARBA" id="ARBA00023136"/>
    </source>
</evidence>
<evidence type="ECO:0000256" key="3">
    <source>
        <dbReference type="ARBA" id="ARBA00023237"/>
    </source>
</evidence>
<keyword evidence="5" id="KW-0732">Signal</keyword>
<dbReference type="Pfam" id="PF00691">
    <property type="entry name" value="OmpA"/>
    <property type="match status" value="1"/>
</dbReference>
<feature type="signal peptide" evidence="5">
    <location>
        <begin position="1"/>
        <end position="20"/>
    </location>
</feature>
<dbReference type="EMBL" id="VMNK01000003">
    <property type="protein sequence ID" value="TVO58704.1"/>
    <property type="molecule type" value="Genomic_DNA"/>
</dbReference>
<dbReference type="AlphaFoldDB" id="A0A557R0P0"/>
<dbReference type="PROSITE" id="PS51123">
    <property type="entry name" value="OMPA_2"/>
    <property type="match status" value="1"/>
</dbReference>
<comment type="subcellular location">
    <subcellularLocation>
        <location evidence="1">Cell outer membrane</location>
    </subcellularLocation>
</comment>
<dbReference type="Gene3D" id="3.30.1330.60">
    <property type="entry name" value="OmpA-like domain"/>
    <property type="match status" value="1"/>
</dbReference>
<accession>A0A557R0P0</accession>
<dbReference type="PANTHER" id="PTHR30329">
    <property type="entry name" value="STATOR ELEMENT OF FLAGELLAR MOTOR COMPLEX"/>
    <property type="match status" value="1"/>
</dbReference>
<keyword evidence="8" id="KW-1185">Reference proteome</keyword>
<dbReference type="RefSeq" id="WP_144308230.1">
    <property type="nucleotide sequence ID" value="NZ_VMNK01000003.1"/>
</dbReference>
<keyword evidence="2 4" id="KW-0472">Membrane</keyword>
<proteinExistence type="predicted"/>
<dbReference type="InterPro" id="IPR006664">
    <property type="entry name" value="OMP_bac"/>
</dbReference>
<sequence length="190" mass="19595">MKKMLIVAAMASVLALPGCTTTETQNKTIGAVSGAVLGGVVGNQVGGRRSTVVGAALGGAFGYLIGSQVKVTEQPDGSVKLDIPGAVLFDTNSARVNPAFAQTLDQIAGTLNEHPNAMVNVVGHTDSTGAAEYNQRLSLDRATSVTNYLQGRGVAPGRLTPTGQGEVMPIADNSTADGRAQNRRVEMFVR</sequence>
<dbReference type="Pfam" id="PF13488">
    <property type="entry name" value="Gly-zipper_Omp"/>
    <property type="match status" value="1"/>
</dbReference>
<dbReference type="InterPro" id="IPR050330">
    <property type="entry name" value="Bact_OuterMem_StrucFunc"/>
</dbReference>
<evidence type="ECO:0000256" key="1">
    <source>
        <dbReference type="ARBA" id="ARBA00004442"/>
    </source>
</evidence>
<dbReference type="InterPro" id="IPR036737">
    <property type="entry name" value="OmpA-like_sf"/>
</dbReference>
<dbReference type="SUPFAM" id="SSF103088">
    <property type="entry name" value="OmpA-like"/>
    <property type="match status" value="1"/>
</dbReference>
<protein>
    <submittedName>
        <fullName evidence="7">OmpA family protein</fullName>
    </submittedName>
</protein>
<dbReference type="GO" id="GO:0009279">
    <property type="term" value="C:cell outer membrane"/>
    <property type="evidence" value="ECO:0007669"/>
    <property type="project" value="UniProtKB-SubCell"/>
</dbReference>
<gene>
    <name evidence="7" type="ORF">FHP91_03300</name>
</gene>
<organism evidence="7 8">
    <name type="scientific">Denitromonas halophila</name>
    <dbReference type="NCBI Taxonomy" id="1629404"/>
    <lineage>
        <taxon>Bacteria</taxon>
        <taxon>Pseudomonadati</taxon>
        <taxon>Pseudomonadota</taxon>
        <taxon>Betaproteobacteria</taxon>
        <taxon>Rhodocyclales</taxon>
        <taxon>Zoogloeaceae</taxon>
        <taxon>Denitromonas</taxon>
    </lineage>
</organism>
<comment type="caution">
    <text evidence="7">The sequence shown here is derived from an EMBL/GenBank/DDBJ whole genome shotgun (WGS) entry which is preliminary data.</text>
</comment>
<name>A0A557R0P0_9RHOO</name>
<evidence type="ECO:0000256" key="5">
    <source>
        <dbReference type="SAM" id="SignalP"/>
    </source>
</evidence>
<dbReference type="OrthoDB" id="9782229at2"/>
<evidence type="ECO:0000256" key="4">
    <source>
        <dbReference type="PROSITE-ProRule" id="PRU00473"/>
    </source>
</evidence>